<evidence type="ECO:0008006" key="6">
    <source>
        <dbReference type="Google" id="ProtNLM"/>
    </source>
</evidence>
<keyword evidence="2" id="KW-0539">Nucleus</keyword>
<dbReference type="PANTHER" id="PTHR33172:SF29">
    <property type="entry name" value="OS06G0559400 PROTEIN"/>
    <property type="match status" value="1"/>
</dbReference>
<feature type="region of interest" description="Disordered" evidence="3">
    <location>
        <begin position="170"/>
        <end position="198"/>
    </location>
</feature>
<dbReference type="Proteomes" id="UP000188354">
    <property type="component" value="Chromosome LG04"/>
</dbReference>
<gene>
    <name evidence="4" type="ORF">TanjilG_21269</name>
</gene>
<comment type="subcellular location">
    <subcellularLocation>
        <location evidence="1">Nucleus</location>
    </subcellularLocation>
</comment>
<dbReference type="OrthoDB" id="1938584at2759"/>
<dbReference type="PANTHER" id="PTHR33172">
    <property type="entry name" value="OS08G0516900 PROTEIN"/>
    <property type="match status" value="1"/>
</dbReference>
<sequence>MEQQLNNNMMFVEHKKRSVHEYDFVGSFSSSCSSVSGVSSGSSLESDSFEEVTSFPSFSSSSSHDQVDVDPLSDMSSLLEHLPIKRGLSNFYQGKSQSFTSLASVGSLEDLIKPENPYNKRLKSCRSYGVALGECQGANYTPSSISRPSSKKMLHSKGSCTSLNARRVSDNFMGTRPPIPTTRSTSNTTIPNQTALFA</sequence>
<dbReference type="GO" id="GO:0005634">
    <property type="term" value="C:nucleus"/>
    <property type="evidence" value="ECO:0007669"/>
    <property type="project" value="UniProtKB-SubCell"/>
</dbReference>
<dbReference type="GO" id="GO:0006950">
    <property type="term" value="P:response to stress"/>
    <property type="evidence" value="ECO:0007669"/>
    <property type="project" value="UniProtKB-ARBA"/>
</dbReference>
<evidence type="ECO:0000256" key="3">
    <source>
        <dbReference type="SAM" id="MobiDB-lite"/>
    </source>
</evidence>
<evidence type="ECO:0000256" key="2">
    <source>
        <dbReference type="ARBA" id="ARBA00023242"/>
    </source>
</evidence>
<keyword evidence="5" id="KW-1185">Reference proteome</keyword>
<evidence type="ECO:0000313" key="4">
    <source>
        <dbReference type="EMBL" id="OIW14129.1"/>
    </source>
</evidence>
<proteinExistence type="predicted"/>
<evidence type="ECO:0000256" key="1">
    <source>
        <dbReference type="ARBA" id="ARBA00004123"/>
    </source>
</evidence>
<dbReference type="STRING" id="3871.A0A4P1RN35"/>
<dbReference type="KEGG" id="lang:109345162"/>
<protein>
    <recommendedName>
        <fullName evidence="6">Oxidative stress 3</fullName>
    </recommendedName>
</protein>
<dbReference type="Gramene" id="OIW14129">
    <property type="protein sequence ID" value="OIW14129"/>
    <property type="gene ID" value="TanjilG_21269"/>
</dbReference>
<name>A0A4P1RN35_LUPAN</name>
<organism evidence="4 5">
    <name type="scientific">Lupinus angustifolius</name>
    <name type="common">Narrow-leaved blue lupine</name>
    <dbReference type="NCBI Taxonomy" id="3871"/>
    <lineage>
        <taxon>Eukaryota</taxon>
        <taxon>Viridiplantae</taxon>
        <taxon>Streptophyta</taxon>
        <taxon>Embryophyta</taxon>
        <taxon>Tracheophyta</taxon>
        <taxon>Spermatophyta</taxon>
        <taxon>Magnoliopsida</taxon>
        <taxon>eudicotyledons</taxon>
        <taxon>Gunneridae</taxon>
        <taxon>Pentapetalae</taxon>
        <taxon>rosids</taxon>
        <taxon>fabids</taxon>
        <taxon>Fabales</taxon>
        <taxon>Fabaceae</taxon>
        <taxon>Papilionoideae</taxon>
        <taxon>50 kb inversion clade</taxon>
        <taxon>genistoids sensu lato</taxon>
        <taxon>core genistoids</taxon>
        <taxon>Genisteae</taxon>
        <taxon>Lupinus</taxon>
    </lineage>
</organism>
<evidence type="ECO:0000313" key="5">
    <source>
        <dbReference type="Proteomes" id="UP000188354"/>
    </source>
</evidence>
<feature type="compositionally biased region" description="Low complexity" evidence="3">
    <location>
        <begin position="181"/>
        <end position="192"/>
    </location>
</feature>
<dbReference type="AlphaFoldDB" id="A0A4P1RN35"/>
<accession>A0A4P1RN35</accession>
<reference evidence="4 5" key="1">
    <citation type="journal article" date="2017" name="Plant Biotechnol. J.">
        <title>A comprehensive draft genome sequence for lupin (Lupinus angustifolius), an emerging health food: insights into plant-microbe interactions and legume evolution.</title>
        <authorList>
            <person name="Hane J.K."/>
            <person name="Ming Y."/>
            <person name="Kamphuis L.G."/>
            <person name="Nelson M.N."/>
            <person name="Garg G."/>
            <person name="Atkins C.A."/>
            <person name="Bayer P.E."/>
            <person name="Bravo A."/>
            <person name="Bringans S."/>
            <person name="Cannon S."/>
            <person name="Edwards D."/>
            <person name="Foley R."/>
            <person name="Gao L.L."/>
            <person name="Harrison M.J."/>
            <person name="Huang W."/>
            <person name="Hurgobin B."/>
            <person name="Li S."/>
            <person name="Liu C.W."/>
            <person name="McGrath A."/>
            <person name="Morahan G."/>
            <person name="Murray J."/>
            <person name="Weller J."/>
            <person name="Jian J."/>
            <person name="Singh K.B."/>
        </authorList>
    </citation>
    <scope>NUCLEOTIDE SEQUENCE [LARGE SCALE GENOMIC DNA]</scope>
    <source>
        <strain evidence="5">cv. Tanjil</strain>
        <tissue evidence="4">Whole plant</tissue>
    </source>
</reference>
<dbReference type="InterPro" id="IPR051992">
    <property type="entry name" value="OxStress_Response_Reg"/>
</dbReference>
<dbReference type="EMBL" id="CM007364">
    <property type="protein sequence ID" value="OIW14129.1"/>
    <property type="molecule type" value="Genomic_DNA"/>
</dbReference>